<dbReference type="NCBIfam" id="NF038335">
    <property type="entry name" value="YPO0640_fam"/>
    <property type="match status" value="1"/>
</dbReference>
<evidence type="ECO:0000313" key="1">
    <source>
        <dbReference type="EMBL" id="QKJ87658.1"/>
    </source>
</evidence>
<dbReference type="InterPro" id="IPR037883">
    <property type="entry name" value="Knr4/Smi1-like_sf"/>
</dbReference>
<reference evidence="1 2" key="1">
    <citation type="submission" date="2020-06" db="EMBL/GenBank/DDBJ databases">
        <title>Genome sequence of Paramixta manurensis strain PD-1.</title>
        <authorList>
            <person name="Lee C.W."/>
            <person name="Kim J."/>
        </authorList>
    </citation>
    <scope>NUCLEOTIDE SEQUENCE [LARGE SCALE GENOMIC DNA]</scope>
    <source>
        <strain evidence="1 2">PD-1</strain>
    </source>
</reference>
<protein>
    <recommendedName>
        <fullName evidence="3">SMI1/KNR4 family protein</fullName>
    </recommendedName>
</protein>
<dbReference type="RefSeq" id="WP_173634586.1">
    <property type="nucleotide sequence ID" value="NZ_CP054212.1"/>
</dbReference>
<dbReference type="KEGG" id="pmak:PMPD1_2719"/>
<keyword evidence="2" id="KW-1185">Reference proteome</keyword>
<proteinExistence type="predicted"/>
<name>A0A6M8UAB6_9GAMM</name>
<dbReference type="EMBL" id="CP054212">
    <property type="protein sequence ID" value="QKJ87658.1"/>
    <property type="molecule type" value="Genomic_DNA"/>
</dbReference>
<sequence>MIEMYKIVEELILLSKKHEYDIYPPVTFPEDLYSYNFGRSIGTAPRTFWLQYKAFVELADGFHMNGYYLYGIDNHDYYENDLFSYNTELRRISENASSLMSEDDNYLIQIGASSLDTFTYDVRNGKWQSRDRFQYDNLFISCDTLAEFLAAVLADIQATL</sequence>
<evidence type="ECO:0000313" key="2">
    <source>
        <dbReference type="Proteomes" id="UP000505325"/>
    </source>
</evidence>
<dbReference type="AlphaFoldDB" id="A0A6M8UAB6"/>
<evidence type="ECO:0008006" key="3">
    <source>
        <dbReference type="Google" id="ProtNLM"/>
    </source>
</evidence>
<organism evidence="1 2">
    <name type="scientific">Paramixta manurensis</name>
    <dbReference type="NCBI Taxonomy" id="2740817"/>
    <lineage>
        <taxon>Bacteria</taxon>
        <taxon>Pseudomonadati</taxon>
        <taxon>Pseudomonadota</taxon>
        <taxon>Gammaproteobacteria</taxon>
        <taxon>Enterobacterales</taxon>
        <taxon>Erwiniaceae</taxon>
        <taxon>Paramixta</taxon>
    </lineage>
</organism>
<dbReference type="SUPFAM" id="SSF160631">
    <property type="entry name" value="SMI1/KNR4-like"/>
    <property type="match status" value="1"/>
</dbReference>
<gene>
    <name evidence="1" type="ORF">PMPD1_2719</name>
</gene>
<dbReference type="Proteomes" id="UP000505325">
    <property type="component" value="Chromosome"/>
</dbReference>
<accession>A0A6M8UAB6</accession>